<accession>A0A438K7L5</accession>
<dbReference type="GO" id="GO:0016787">
    <property type="term" value="F:hydrolase activity"/>
    <property type="evidence" value="ECO:0007669"/>
    <property type="project" value="UniProtKB-KW"/>
</dbReference>
<evidence type="ECO:0000256" key="2">
    <source>
        <dbReference type="ARBA" id="ARBA00022741"/>
    </source>
</evidence>
<evidence type="ECO:0000313" key="12">
    <source>
        <dbReference type="Proteomes" id="UP000288805"/>
    </source>
</evidence>
<dbReference type="InterPro" id="IPR011545">
    <property type="entry name" value="DEAD/DEAH_box_helicase_dom"/>
</dbReference>
<dbReference type="PROSITE" id="PS51192">
    <property type="entry name" value="HELICASE_ATP_BIND_1"/>
    <property type="match status" value="1"/>
</dbReference>
<evidence type="ECO:0000259" key="9">
    <source>
        <dbReference type="PROSITE" id="PS51192"/>
    </source>
</evidence>
<gene>
    <name evidence="11" type="primary">Os01g0197200_0</name>
    <name evidence="11" type="ORF">CK203_003156</name>
</gene>
<keyword evidence="3 7" id="KW-0378">Hydrolase</keyword>
<dbReference type="GO" id="GO:0005524">
    <property type="term" value="F:ATP binding"/>
    <property type="evidence" value="ECO:0007669"/>
    <property type="project" value="UniProtKB-KW"/>
</dbReference>
<dbReference type="InterPro" id="IPR001650">
    <property type="entry name" value="Helicase_C-like"/>
</dbReference>
<evidence type="ECO:0000313" key="11">
    <source>
        <dbReference type="EMBL" id="RVX17207.1"/>
    </source>
</evidence>
<evidence type="ECO:0000256" key="3">
    <source>
        <dbReference type="ARBA" id="ARBA00022801"/>
    </source>
</evidence>
<evidence type="ECO:0000256" key="1">
    <source>
        <dbReference type="ARBA" id="ARBA00012552"/>
    </source>
</evidence>
<evidence type="ECO:0000256" key="4">
    <source>
        <dbReference type="ARBA" id="ARBA00022806"/>
    </source>
</evidence>
<dbReference type="SUPFAM" id="SSF52540">
    <property type="entry name" value="P-loop containing nucleoside triphosphate hydrolases"/>
    <property type="match status" value="2"/>
</dbReference>
<dbReference type="SMART" id="SM00490">
    <property type="entry name" value="HELICc"/>
    <property type="match status" value="1"/>
</dbReference>
<dbReference type="Proteomes" id="UP000288805">
    <property type="component" value="Unassembled WGS sequence"/>
</dbReference>
<feature type="region of interest" description="Disordered" evidence="8">
    <location>
        <begin position="676"/>
        <end position="714"/>
    </location>
</feature>
<evidence type="ECO:0000256" key="7">
    <source>
        <dbReference type="RuleBase" id="RU000492"/>
    </source>
</evidence>
<dbReference type="CDD" id="cd18787">
    <property type="entry name" value="SF2_C_DEAD"/>
    <property type="match status" value="1"/>
</dbReference>
<dbReference type="FunFam" id="3.40.50.300:FF:000079">
    <property type="entry name" value="probable ATP-dependent RNA helicase DDX17"/>
    <property type="match status" value="1"/>
</dbReference>
<protein>
    <recommendedName>
        <fullName evidence="1">RNA helicase</fullName>
        <ecNumber evidence="1">3.6.4.13</ecNumber>
    </recommendedName>
</protein>
<dbReference type="Pfam" id="PF00270">
    <property type="entry name" value="DEAD"/>
    <property type="match status" value="1"/>
</dbReference>
<dbReference type="EMBL" id="QGNW01000014">
    <property type="protein sequence ID" value="RVX17207.1"/>
    <property type="molecule type" value="Genomic_DNA"/>
</dbReference>
<comment type="similarity">
    <text evidence="7">Belongs to the DEAD box helicase family.</text>
</comment>
<keyword evidence="2 7" id="KW-0547">Nucleotide-binding</keyword>
<dbReference type="GO" id="GO:0003724">
    <property type="term" value="F:RNA helicase activity"/>
    <property type="evidence" value="ECO:0007669"/>
    <property type="project" value="UniProtKB-EC"/>
</dbReference>
<dbReference type="CDD" id="cd17966">
    <property type="entry name" value="DEADc_DDX5_DDX17"/>
    <property type="match status" value="1"/>
</dbReference>
<feature type="domain" description="Helicase ATP-binding" evidence="9">
    <location>
        <begin position="261"/>
        <end position="436"/>
    </location>
</feature>
<dbReference type="SMART" id="SM00487">
    <property type="entry name" value="DEXDc"/>
    <property type="match status" value="1"/>
</dbReference>
<reference evidence="11 12" key="1">
    <citation type="journal article" date="2018" name="PLoS Genet.">
        <title>Population sequencing reveals clonal diversity and ancestral inbreeding in the grapevine cultivar Chardonnay.</title>
        <authorList>
            <person name="Roach M.J."/>
            <person name="Johnson D.L."/>
            <person name="Bohlmann J."/>
            <person name="van Vuuren H.J."/>
            <person name="Jones S.J."/>
            <person name="Pretorius I.S."/>
            <person name="Schmidt S.A."/>
            <person name="Borneman A.R."/>
        </authorList>
    </citation>
    <scope>NUCLEOTIDE SEQUENCE [LARGE SCALE GENOMIC DNA]</scope>
    <source>
        <strain evidence="12">cv. Chardonnay</strain>
        <tissue evidence="11">Leaf</tissue>
    </source>
</reference>
<feature type="compositionally biased region" description="Low complexity" evidence="8">
    <location>
        <begin position="687"/>
        <end position="697"/>
    </location>
</feature>
<proteinExistence type="inferred from homology"/>
<dbReference type="EC" id="3.6.4.13" evidence="1"/>
<dbReference type="InterPro" id="IPR000629">
    <property type="entry name" value="RNA-helicase_DEAD-box_CS"/>
</dbReference>
<feature type="domain" description="Helicase C-terminal" evidence="10">
    <location>
        <begin position="488"/>
        <end position="678"/>
    </location>
</feature>
<dbReference type="InterPro" id="IPR014001">
    <property type="entry name" value="Helicase_ATP-bd"/>
</dbReference>
<dbReference type="PROSITE" id="PS00039">
    <property type="entry name" value="DEAD_ATP_HELICASE"/>
    <property type="match status" value="1"/>
</dbReference>
<dbReference type="Pfam" id="PF00271">
    <property type="entry name" value="Helicase_C"/>
    <property type="match status" value="2"/>
</dbReference>
<keyword evidence="5 7" id="KW-0067">ATP-binding</keyword>
<evidence type="ECO:0000256" key="8">
    <source>
        <dbReference type="SAM" id="MobiDB-lite"/>
    </source>
</evidence>
<evidence type="ECO:0000259" key="10">
    <source>
        <dbReference type="PROSITE" id="PS51194"/>
    </source>
</evidence>
<evidence type="ECO:0000256" key="5">
    <source>
        <dbReference type="ARBA" id="ARBA00022840"/>
    </source>
</evidence>
<dbReference type="InterPro" id="IPR027417">
    <property type="entry name" value="P-loop_NTPase"/>
</dbReference>
<keyword evidence="6" id="KW-0694">RNA-binding</keyword>
<dbReference type="Gene3D" id="3.40.50.300">
    <property type="entry name" value="P-loop containing nucleotide triphosphate hydrolases"/>
    <property type="match status" value="2"/>
</dbReference>
<keyword evidence="4 7" id="KW-0347">Helicase</keyword>
<name>A0A438K7L5_VITVI</name>
<dbReference type="PROSITE" id="PS51194">
    <property type="entry name" value="HELICASE_CTER"/>
    <property type="match status" value="1"/>
</dbReference>
<dbReference type="AlphaFoldDB" id="A0A438K7L5"/>
<evidence type="ECO:0000256" key="6">
    <source>
        <dbReference type="ARBA" id="ARBA00022884"/>
    </source>
</evidence>
<dbReference type="PANTHER" id="PTHR47958">
    <property type="entry name" value="ATP-DEPENDENT RNA HELICASE DBP3"/>
    <property type="match status" value="1"/>
</dbReference>
<comment type="caution">
    <text evidence="11">The sequence shown here is derived from an EMBL/GenBank/DDBJ whole genome shotgun (WGS) entry which is preliminary data.</text>
</comment>
<organism evidence="11 12">
    <name type="scientific">Vitis vinifera</name>
    <name type="common">Grape</name>
    <dbReference type="NCBI Taxonomy" id="29760"/>
    <lineage>
        <taxon>Eukaryota</taxon>
        <taxon>Viridiplantae</taxon>
        <taxon>Streptophyta</taxon>
        <taxon>Embryophyta</taxon>
        <taxon>Tracheophyta</taxon>
        <taxon>Spermatophyta</taxon>
        <taxon>Magnoliopsida</taxon>
        <taxon>eudicotyledons</taxon>
        <taxon>Gunneridae</taxon>
        <taxon>Pentapetalae</taxon>
        <taxon>rosids</taxon>
        <taxon>Vitales</taxon>
        <taxon>Vitaceae</taxon>
        <taxon>Viteae</taxon>
        <taxon>Vitis</taxon>
    </lineage>
</organism>
<sequence length="714" mass="80593">MRLKRIQRDFMWEGGALERKPHLVRWSIVCLDKSKGGLEVKSLALLSTRLSLANGRGVLQMKERLFWNQVIRGKYGEDRGGWLTREQVGNWWGVGSGNPRFTRRFNDWELDEVEDLLGRLCEERVMLDEEDRVRWLMSNNGNFSVKSLCKVLEPDSSMFFPMKIIWNPWVRQKINFFAWEASWVKETLVGWDGAWVGKKRRTVWKVAPLCLFWSVWKVRNNIAFDDGIPLIGWVPVEGEYVMQEITKAGFAEPTPIQAQGWPMALKGRDVIGIAETGSGKTLAYLLPAIIHVNAQPILAPGDGPIVLVLAPTRELAVQIQQEAAKFGASSRIKNTCIHGGVPKGPQIRDLQKGVEIVIATPGRLIDMLESHHTNLRRVTYLVLDEADRMLDMGFEPQIRKIVSQIRPDRQTLYWSATWPKEVEQLARKFLYNPCKVRFSYIYVENMLADTSPNVENMQAVVIGSADLKANHAIRQHVEIVSENQKYNRLVKLLEDIMDGGRILIFMDTKKGCDQITRQLRMDGWPALSIHGDKSQAERDWVLSEFKAGKSPIMTATDVAARGLAYPLLVKISMSNDIAFRVGLAQWTTNKAEKYMVHGLFDMAKFLKGNVKDVKFVINYDFPGSLEDYVHRIGRTGRAGAKGTAYTFFTAANARFAKELITILEEAGQRVAPELAAMGRGAPPPPSGQLDSPPAQRHGGFRDRGRGHGSGRAWG</sequence>
<dbReference type="GO" id="GO:0003723">
    <property type="term" value="F:RNA binding"/>
    <property type="evidence" value="ECO:0007669"/>
    <property type="project" value="UniProtKB-KW"/>
</dbReference>